<accession>A0A9W8QCI8</accession>
<dbReference type="KEGG" id="amus:LMH87_009781"/>
<protein>
    <submittedName>
        <fullName evidence="1">Uncharacterized protein</fullName>
    </submittedName>
</protein>
<dbReference type="GeneID" id="80896940"/>
<keyword evidence="2" id="KW-1185">Reference proteome</keyword>
<gene>
    <name evidence="1" type="ORF">LMH87_009781</name>
</gene>
<sequence>MAPFIFTPFYTGFTRPAIKTLNPVWKQVKHQNTAPKSHPLNALNSGLMTVKPPEVYPGGSGFKVERPESPAFFCSSIILSGERFGETARAVK</sequence>
<evidence type="ECO:0000313" key="2">
    <source>
        <dbReference type="Proteomes" id="UP001144673"/>
    </source>
</evidence>
<dbReference type="RefSeq" id="XP_056053944.1">
    <property type="nucleotide sequence ID" value="XM_056196836.1"/>
</dbReference>
<reference evidence="1" key="1">
    <citation type="journal article" date="2023" name="Access Microbiol">
        <title>De-novo genome assembly for Akanthomyces muscarius, a biocontrol agent of insect agricultural pests.</title>
        <authorList>
            <person name="Erdos Z."/>
            <person name="Studholme D.J."/>
            <person name="Raymond B."/>
            <person name="Sharma M."/>
        </authorList>
    </citation>
    <scope>NUCLEOTIDE SEQUENCE</scope>
    <source>
        <strain evidence="1">Ve6</strain>
    </source>
</reference>
<comment type="caution">
    <text evidence="1">The sequence shown here is derived from an EMBL/GenBank/DDBJ whole genome shotgun (WGS) entry which is preliminary data.</text>
</comment>
<dbReference type="Proteomes" id="UP001144673">
    <property type="component" value="Chromosome 5"/>
</dbReference>
<proteinExistence type="predicted"/>
<organism evidence="1 2">
    <name type="scientific">Akanthomyces muscarius</name>
    <name type="common">Entomopathogenic fungus</name>
    <name type="synonym">Lecanicillium muscarium</name>
    <dbReference type="NCBI Taxonomy" id="2231603"/>
    <lineage>
        <taxon>Eukaryota</taxon>
        <taxon>Fungi</taxon>
        <taxon>Dikarya</taxon>
        <taxon>Ascomycota</taxon>
        <taxon>Pezizomycotina</taxon>
        <taxon>Sordariomycetes</taxon>
        <taxon>Hypocreomycetidae</taxon>
        <taxon>Hypocreales</taxon>
        <taxon>Cordycipitaceae</taxon>
        <taxon>Akanthomyces</taxon>
    </lineage>
</organism>
<dbReference type="EMBL" id="JAJHUN010000008">
    <property type="protein sequence ID" value="KAJ4153286.1"/>
    <property type="molecule type" value="Genomic_DNA"/>
</dbReference>
<dbReference type="AlphaFoldDB" id="A0A9W8QCI8"/>
<name>A0A9W8QCI8_AKAMU</name>
<evidence type="ECO:0000313" key="1">
    <source>
        <dbReference type="EMBL" id="KAJ4153286.1"/>
    </source>
</evidence>